<evidence type="ECO:0000313" key="1">
    <source>
        <dbReference type="EMBL" id="JAH75134.1"/>
    </source>
</evidence>
<proteinExistence type="predicted"/>
<dbReference type="AlphaFoldDB" id="A0A0E9VAJ7"/>
<reference evidence="1" key="1">
    <citation type="submission" date="2014-11" db="EMBL/GenBank/DDBJ databases">
        <authorList>
            <person name="Amaro Gonzalez C."/>
        </authorList>
    </citation>
    <scope>NUCLEOTIDE SEQUENCE</scope>
</reference>
<dbReference type="EMBL" id="GBXM01033443">
    <property type="protein sequence ID" value="JAH75134.1"/>
    <property type="molecule type" value="Transcribed_RNA"/>
</dbReference>
<sequence length="19" mass="1911">MGSSSNGLMVSVVKFACHG</sequence>
<reference evidence="1" key="2">
    <citation type="journal article" date="2015" name="Fish Shellfish Immunol.">
        <title>Early steps in the European eel (Anguilla anguilla)-Vibrio vulnificus interaction in the gills: Role of the RtxA13 toxin.</title>
        <authorList>
            <person name="Callol A."/>
            <person name="Pajuelo D."/>
            <person name="Ebbesson L."/>
            <person name="Teles M."/>
            <person name="MacKenzie S."/>
            <person name="Amaro C."/>
        </authorList>
    </citation>
    <scope>NUCLEOTIDE SEQUENCE</scope>
</reference>
<protein>
    <submittedName>
        <fullName evidence="1">Uncharacterized protein</fullName>
    </submittedName>
</protein>
<name>A0A0E9VAJ7_ANGAN</name>
<organism evidence="1">
    <name type="scientific">Anguilla anguilla</name>
    <name type="common">European freshwater eel</name>
    <name type="synonym">Muraena anguilla</name>
    <dbReference type="NCBI Taxonomy" id="7936"/>
    <lineage>
        <taxon>Eukaryota</taxon>
        <taxon>Metazoa</taxon>
        <taxon>Chordata</taxon>
        <taxon>Craniata</taxon>
        <taxon>Vertebrata</taxon>
        <taxon>Euteleostomi</taxon>
        <taxon>Actinopterygii</taxon>
        <taxon>Neopterygii</taxon>
        <taxon>Teleostei</taxon>
        <taxon>Anguilliformes</taxon>
        <taxon>Anguillidae</taxon>
        <taxon>Anguilla</taxon>
    </lineage>
</organism>
<accession>A0A0E9VAJ7</accession>